<proteinExistence type="predicted"/>
<dbReference type="Pfam" id="PF00100">
    <property type="entry name" value="Zona_pellucida"/>
    <property type="match status" value="1"/>
</dbReference>
<dbReference type="PROSITE" id="PS01187">
    <property type="entry name" value="EGF_CA"/>
    <property type="match status" value="1"/>
</dbReference>
<dbReference type="AlphaFoldDB" id="A0A3M6UYR5"/>
<sequence length="361" mass="40331">MGRRSIDFLHEKTFIEDESSGDVDECADNNGGCSHDCSNTDGSYECLCPDAELSLADDKHTCEAQGVTVDCRQNDMSISIPKLILKGMDREHLRLLDPKCGATETKTHFDLKTSLTGCGTRKKHTKAAIVYSNKVLEIPLKKSGLITRVREIEIPFSCYYSNSRLATAVGLKPKNRKLVFMEKGKGKFTVVLEIFHSQRFTTPYKSDDFPISLKLRQSMFVQGRVDSKDKKLSILLENCFATPTANESDATKHEIISDGCAVDDTVQQLPSSGGKSRFSLETFQFVKQPFVFIHCHVVICKASDRKSRCARGCESGGRVRRELEEQKVYSLAQGPITLDYQNAFEQDEKNTNDKPATEGNL</sequence>
<organism evidence="5 6">
    <name type="scientific">Pocillopora damicornis</name>
    <name type="common">Cauliflower coral</name>
    <name type="synonym">Millepora damicornis</name>
    <dbReference type="NCBI Taxonomy" id="46731"/>
    <lineage>
        <taxon>Eukaryota</taxon>
        <taxon>Metazoa</taxon>
        <taxon>Cnidaria</taxon>
        <taxon>Anthozoa</taxon>
        <taxon>Hexacorallia</taxon>
        <taxon>Scleractinia</taxon>
        <taxon>Astrocoeniina</taxon>
        <taxon>Pocilloporidae</taxon>
        <taxon>Pocillopora</taxon>
    </lineage>
</organism>
<keyword evidence="6" id="KW-1185">Reference proteome</keyword>
<dbReference type="PROSITE" id="PS51034">
    <property type="entry name" value="ZP_2"/>
    <property type="match status" value="1"/>
</dbReference>
<dbReference type="PANTHER" id="PTHR14002:SF43">
    <property type="entry name" value="DELTA-LIKE PROTEIN"/>
    <property type="match status" value="1"/>
</dbReference>
<evidence type="ECO:0000313" key="6">
    <source>
        <dbReference type="Proteomes" id="UP000275408"/>
    </source>
</evidence>
<dbReference type="Gene3D" id="2.60.40.4100">
    <property type="entry name" value="Zona pellucida, ZP-C domain"/>
    <property type="match status" value="1"/>
</dbReference>
<dbReference type="OrthoDB" id="5961661at2759"/>
<evidence type="ECO:0000256" key="1">
    <source>
        <dbReference type="ARBA" id="ARBA00022729"/>
    </source>
</evidence>
<dbReference type="Proteomes" id="UP000275408">
    <property type="component" value="Unassembled WGS sequence"/>
</dbReference>
<dbReference type="Pfam" id="PF23344">
    <property type="entry name" value="ZP-N"/>
    <property type="match status" value="1"/>
</dbReference>
<feature type="domain" description="ZP" evidence="4">
    <location>
        <begin position="70"/>
        <end position="316"/>
    </location>
</feature>
<dbReference type="CDD" id="cd00054">
    <property type="entry name" value="EGF_CA"/>
    <property type="match status" value="1"/>
</dbReference>
<evidence type="ECO:0000256" key="2">
    <source>
        <dbReference type="ARBA" id="ARBA00023157"/>
    </source>
</evidence>
<dbReference type="PANTHER" id="PTHR14002">
    <property type="entry name" value="ENDOGLIN/TGF-BETA RECEPTOR TYPE III"/>
    <property type="match status" value="1"/>
</dbReference>
<evidence type="ECO:0000259" key="4">
    <source>
        <dbReference type="PROSITE" id="PS51034"/>
    </source>
</evidence>
<comment type="caution">
    <text evidence="5">The sequence shown here is derived from an EMBL/GenBank/DDBJ whole genome shotgun (WGS) entry which is preliminary data.</text>
</comment>
<dbReference type="Gene3D" id="2.60.40.3210">
    <property type="entry name" value="Zona pellucida, ZP-N domain"/>
    <property type="match status" value="1"/>
</dbReference>
<dbReference type="InterPro" id="IPR042235">
    <property type="entry name" value="ZP-C_dom"/>
</dbReference>
<reference evidence="5 6" key="1">
    <citation type="journal article" date="2018" name="Sci. Rep.">
        <title>Comparative analysis of the Pocillopora damicornis genome highlights role of immune system in coral evolution.</title>
        <authorList>
            <person name="Cunning R."/>
            <person name="Bay R.A."/>
            <person name="Gillette P."/>
            <person name="Baker A.C."/>
            <person name="Traylor-Knowles N."/>
        </authorList>
    </citation>
    <scope>NUCLEOTIDE SEQUENCE [LARGE SCALE GENOMIC DNA]</scope>
    <source>
        <strain evidence="5">RSMAS</strain>
        <tissue evidence="5">Whole animal</tissue>
    </source>
</reference>
<keyword evidence="2" id="KW-1015">Disulfide bond</keyword>
<dbReference type="Pfam" id="PF14670">
    <property type="entry name" value="FXa_inhibition"/>
    <property type="match status" value="1"/>
</dbReference>
<protein>
    <recommendedName>
        <fullName evidence="4">ZP domain-containing protein</fullName>
    </recommendedName>
</protein>
<accession>A0A3M6UYR5</accession>
<dbReference type="Gene3D" id="2.10.25.10">
    <property type="entry name" value="Laminin"/>
    <property type="match status" value="1"/>
</dbReference>
<keyword evidence="1" id="KW-0732">Signal</keyword>
<keyword evidence="3" id="KW-0325">Glycoprotein</keyword>
<dbReference type="GO" id="GO:0005509">
    <property type="term" value="F:calcium ion binding"/>
    <property type="evidence" value="ECO:0007669"/>
    <property type="project" value="InterPro"/>
</dbReference>
<gene>
    <name evidence="5" type="ORF">pdam_00022057</name>
</gene>
<dbReference type="PRINTS" id="PR00023">
    <property type="entry name" value="ZPELLUCIDA"/>
</dbReference>
<name>A0A3M6UYR5_POCDA</name>
<dbReference type="SMART" id="SM00179">
    <property type="entry name" value="EGF_CA"/>
    <property type="match status" value="1"/>
</dbReference>
<dbReference type="InterPro" id="IPR048290">
    <property type="entry name" value="ZP_chr"/>
</dbReference>
<dbReference type="SUPFAM" id="SSF57196">
    <property type="entry name" value="EGF/Laminin"/>
    <property type="match status" value="1"/>
</dbReference>
<dbReference type="STRING" id="46731.A0A3M6UYR5"/>
<dbReference type="InterPro" id="IPR055356">
    <property type="entry name" value="ZP-N"/>
</dbReference>
<dbReference type="EMBL" id="RCHS01000513">
    <property type="protein sequence ID" value="RMX58448.1"/>
    <property type="molecule type" value="Genomic_DNA"/>
</dbReference>
<dbReference type="InterPro" id="IPR018097">
    <property type="entry name" value="EGF_Ca-bd_CS"/>
</dbReference>
<dbReference type="InterPro" id="IPR001881">
    <property type="entry name" value="EGF-like_Ca-bd_dom"/>
</dbReference>
<dbReference type="InterPro" id="IPR055355">
    <property type="entry name" value="ZP-C"/>
</dbReference>
<dbReference type="SMART" id="SM00241">
    <property type="entry name" value="ZP"/>
    <property type="match status" value="1"/>
</dbReference>
<evidence type="ECO:0000313" key="5">
    <source>
        <dbReference type="EMBL" id="RMX58448.1"/>
    </source>
</evidence>
<evidence type="ECO:0000256" key="3">
    <source>
        <dbReference type="ARBA" id="ARBA00023180"/>
    </source>
</evidence>
<dbReference type="InterPro" id="IPR001507">
    <property type="entry name" value="ZP_dom"/>
</dbReference>